<evidence type="ECO:0000313" key="2">
    <source>
        <dbReference type="Proteomes" id="UP000000724"/>
    </source>
</evidence>
<dbReference type="OMA" id="EHSDVEC"/>
<name>B6GY01_PENRW</name>
<dbReference type="OrthoDB" id="76567at2759"/>
<dbReference type="AlphaFoldDB" id="B6GY01"/>
<reference evidence="1 2" key="1">
    <citation type="journal article" date="2008" name="Nat. Biotechnol.">
        <title>Genome sequencing and analysis of the filamentous fungus Penicillium chrysogenum.</title>
        <authorList>
            <person name="van den Berg M.A."/>
            <person name="Albang R."/>
            <person name="Albermann K."/>
            <person name="Badger J.H."/>
            <person name="Daran J.-M."/>
            <person name="Driessen A.J.M."/>
            <person name="Garcia-Estrada C."/>
            <person name="Fedorova N.D."/>
            <person name="Harris D.M."/>
            <person name="Heijne W.H.M."/>
            <person name="Joardar V.S."/>
            <person name="Kiel J.A.K.W."/>
            <person name="Kovalchuk A."/>
            <person name="Martin J.F."/>
            <person name="Nierman W.C."/>
            <person name="Nijland J.G."/>
            <person name="Pronk J.T."/>
            <person name="Roubos J.A."/>
            <person name="van der Klei I.J."/>
            <person name="van Peij N.N.M.E."/>
            <person name="Veenhuis M."/>
            <person name="von Doehren H."/>
            <person name="Wagner C."/>
            <person name="Wortman J.R."/>
            <person name="Bovenberg R.A.L."/>
        </authorList>
    </citation>
    <scope>NUCLEOTIDE SEQUENCE [LARGE SCALE GENOMIC DNA]</scope>
    <source>
        <strain evidence="2">ATCC 28089 / DSM 1075 / NRRL 1951 / Wisconsin 54-1255</strain>
    </source>
</reference>
<dbReference type="eggNOG" id="ENOG502RPSF">
    <property type="taxonomic scope" value="Eukaryota"/>
</dbReference>
<proteinExistence type="predicted"/>
<dbReference type="VEuPathDB" id="FungiDB:PCH_Pc12g08320"/>
<dbReference type="EMBL" id="AM920427">
    <property type="protein sequence ID" value="CAP80459.1"/>
    <property type="molecule type" value="Genomic_DNA"/>
</dbReference>
<dbReference type="BioCyc" id="PCHR:PC12G08320-MONOMER"/>
<keyword evidence="2" id="KW-1185">Reference proteome</keyword>
<sequence length="274" mass="30733">MRKLLRPYSFQVSRFGRRNVCTFLVDSLSENLTLVTKTRHSEMSDGSGSLEVEHSDVECFEALPDDTVEAIGSTESAIRKIIRENQETTDVVKYILQYKIYNMGLDESIRPLGSETIQGVFCRKEADASFGPTQPIPGRNPKRPAVIVKVGVLETYRKLRADAEWWLTNSRGDVKLVIIVSISRETPDIKFETVASDPTVNYVLKIRQTITASRDANKPDSQITVSPAAPLTIGFEELFCRQPVPPEHNIELSPDRLGRISKHVASSVAQFLLR</sequence>
<dbReference type="HOGENOM" id="CLU_058490_0_0_1"/>
<accession>B6GY01</accession>
<organism evidence="1 2">
    <name type="scientific">Penicillium rubens (strain ATCC 28089 / DSM 1075 / NRRL 1951 / Wisconsin 54-1255)</name>
    <name type="common">Penicillium chrysogenum</name>
    <dbReference type="NCBI Taxonomy" id="500485"/>
    <lineage>
        <taxon>Eukaryota</taxon>
        <taxon>Fungi</taxon>
        <taxon>Dikarya</taxon>
        <taxon>Ascomycota</taxon>
        <taxon>Pezizomycotina</taxon>
        <taxon>Eurotiomycetes</taxon>
        <taxon>Eurotiomycetidae</taxon>
        <taxon>Eurotiales</taxon>
        <taxon>Aspergillaceae</taxon>
        <taxon>Penicillium</taxon>
        <taxon>Penicillium chrysogenum species complex</taxon>
    </lineage>
</organism>
<dbReference type="Proteomes" id="UP000000724">
    <property type="component" value="Contig Pc00c12"/>
</dbReference>
<evidence type="ECO:0000313" key="1">
    <source>
        <dbReference type="EMBL" id="CAP80459.1"/>
    </source>
</evidence>
<gene>
    <name evidence="1" type="ORF">Pc12g08320</name>
    <name evidence="1" type="ORF">PCH_Pc12g08320</name>
</gene>
<protein>
    <submittedName>
        <fullName evidence="1">Pc12g08320 protein</fullName>
    </submittedName>
</protein>